<evidence type="ECO:0000313" key="2">
    <source>
        <dbReference type="Proteomes" id="UP000826212"/>
    </source>
</evidence>
<keyword evidence="1" id="KW-0012">Acyltransferase</keyword>
<organism evidence="1 2">
    <name type="scientific">Halosquirtibacter laminarini</name>
    <dbReference type="NCBI Taxonomy" id="3374600"/>
    <lineage>
        <taxon>Bacteria</taxon>
        <taxon>Pseudomonadati</taxon>
        <taxon>Bacteroidota</taxon>
        <taxon>Bacteroidia</taxon>
        <taxon>Marinilabiliales</taxon>
        <taxon>Prolixibacteraceae</taxon>
        <taxon>Halosquirtibacter</taxon>
    </lineage>
</organism>
<keyword evidence="2" id="KW-1185">Reference proteome</keyword>
<dbReference type="Proteomes" id="UP000826212">
    <property type="component" value="Chromosome"/>
</dbReference>
<reference evidence="1" key="1">
    <citation type="submission" date="2021-08" db="EMBL/GenBank/DDBJ databases">
        <title>Novel anaerobic bacterium isolated from sea squirt in East Sea, Republic of Korea.</title>
        <authorList>
            <person name="Nguyen T.H."/>
            <person name="Li Z."/>
            <person name="Lee Y.-J."/>
            <person name="Ko J."/>
            <person name="Kim S.-G."/>
        </authorList>
    </citation>
    <scope>NUCLEOTIDE SEQUENCE</scope>
    <source>
        <strain evidence="1">KCTC 25031</strain>
    </source>
</reference>
<dbReference type="EMBL" id="CP081303">
    <property type="protein sequence ID" value="QZE13354.1"/>
    <property type="molecule type" value="Genomic_DNA"/>
</dbReference>
<sequence>MGGLFLTENYNKLEKFDIKKVFQEKSPNMARKIPNFVYRLISKVLHVKYLNYIIENYGHLEGVDFIQALIKEFNISVDYRGLENIPKDGKFIYTSNHPLGGFDGLLLLNIVTEQKGHSLFLVNDILMNIVPVKKLFVPINKHGNQRKSIHLINEAYASDSQILIFPSGLASRLIDGKIQDLPWNKHCIQKSVETHRDIIPVHVKGRNSRHFYWIAKIRKFFGLKWNIEMFLLADEMVRHKNKKFVITFGKAIPYTTFDKSKSPMKWAAWLRDIVYEIGK</sequence>
<gene>
    <name evidence="1" type="ORF">K4L44_12250</name>
</gene>
<accession>A0AC61NMZ6</accession>
<keyword evidence="1" id="KW-0808">Transferase</keyword>
<name>A0AC61NMZ6_9BACT</name>
<proteinExistence type="predicted"/>
<evidence type="ECO:0000313" key="1">
    <source>
        <dbReference type="EMBL" id="QZE13354.1"/>
    </source>
</evidence>
<protein>
    <submittedName>
        <fullName evidence="1">1-acyl-sn-glycerol-3-phosphate acyltransferase</fullName>
    </submittedName>
</protein>